<evidence type="ECO:0000313" key="2">
    <source>
        <dbReference type="Proteomes" id="UP000234681"/>
    </source>
</evidence>
<name>A6K6Q3_RAT</name>
<dbReference type="EMBL" id="CH474023">
    <property type="protein sequence ID" value="EDL85416.1"/>
    <property type="molecule type" value="Genomic_DNA"/>
</dbReference>
<proteinExistence type="predicted"/>
<protein>
    <submittedName>
        <fullName evidence="1">RCG52210, isoform CRA_b</fullName>
    </submittedName>
</protein>
<accession>A6K6Q3</accession>
<dbReference type="AlphaFoldDB" id="A6K6Q3"/>
<gene>
    <name evidence="1" type="ORF">rCG_52210</name>
</gene>
<dbReference type="Proteomes" id="UP000234681">
    <property type="component" value="Chromosome 15"/>
</dbReference>
<evidence type="ECO:0000313" key="1">
    <source>
        <dbReference type="EMBL" id="EDL85416.1"/>
    </source>
</evidence>
<organism evidence="1 2">
    <name type="scientific">Rattus norvegicus</name>
    <name type="common">Rat</name>
    <dbReference type="NCBI Taxonomy" id="10116"/>
    <lineage>
        <taxon>Eukaryota</taxon>
        <taxon>Metazoa</taxon>
        <taxon>Chordata</taxon>
        <taxon>Craniata</taxon>
        <taxon>Vertebrata</taxon>
        <taxon>Euteleostomi</taxon>
        <taxon>Mammalia</taxon>
        <taxon>Eutheria</taxon>
        <taxon>Euarchontoglires</taxon>
        <taxon>Glires</taxon>
        <taxon>Rodentia</taxon>
        <taxon>Myomorpha</taxon>
        <taxon>Muroidea</taxon>
        <taxon>Muridae</taxon>
        <taxon>Murinae</taxon>
        <taxon>Rattus</taxon>
    </lineage>
</organism>
<reference evidence="1 2" key="1">
    <citation type="submission" date="2005-07" db="EMBL/GenBank/DDBJ databases">
        <authorList>
            <person name="Mural R.J."/>
            <person name="Li P.W."/>
            <person name="Adams M.D."/>
            <person name="Amanatides P.G."/>
            <person name="Baden-Tillson H."/>
            <person name="Barnstead M."/>
            <person name="Chin S.H."/>
            <person name="Dew I."/>
            <person name="Evans C.A."/>
            <person name="Ferriera S."/>
            <person name="Flanigan M."/>
            <person name="Fosler C."/>
            <person name="Glodek A."/>
            <person name="Gu Z."/>
            <person name="Holt R.A."/>
            <person name="Jennings D."/>
            <person name="Kraft C.L."/>
            <person name="Lu F."/>
            <person name="Nguyen T."/>
            <person name="Nusskern D.R."/>
            <person name="Pfannkoch C.M."/>
            <person name="Sitter C."/>
            <person name="Sutton G.G."/>
            <person name="Venter J.C."/>
            <person name="Wang Z."/>
            <person name="Woodage T."/>
            <person name="Zheng X.H."/>
            <person name="Zhong F."/>
        </authorList>
    </citation>
    <scope>NUCLEOTIDE SEQUENCE [LARGE SCALE GENOMIC DNA]</scope>
    <source>
        <strain>BN</strain>
        <strain evidence="2">Sprague-Dawley</strain>
    </source>
</reference>
<sequence length="31" mass="3318">MGASACPKLYGHWGQAPVLDSGIFSTFFVVM</sequence>